<protein>
    <submittedName>
        <fullName evidence="1">Uncharacterized protein</fullName>
    </submittedName>
</protein>
<name>A0AAD6RW23_9ROSI</name>
<accession>A0AAD6RW23</accession>
<keyword evidence="2" id="KW-1185">Reference proteome</keyword>
<organism evidence="1 2">
    <name type="scientific">Populus alba x Populus x berolinensis</name>
    <dbReference type="NCBI Taxonomy" id="444605"/>
    <lineage>
        <taxon>Eukaryota</taxon>
        <taxon>Viridiplantae</taxon>
        <taxon>Streptophyta</taxon>
        <taxon>Embryophyta</taxon>
        <taxon>Tracheophyta</taxon>
        <taxon>Spermatophyta</taxon>
        <taxon>Magnoliopsida</taxon>
        <taxon>eudicotyledons</taxon>
        <taxon>Gunneridae</taxon>
        <taxon>Pentapetalae</taxon>
        <taxon>rosids</taxon>
        <taxon>fabids</taxon>
        <taxon>Malpighiales</taxon>
        <taxon>Salicaceae</taxon>
        <taxon>Saliceae</taxon>
        <taxon>Populus</taxon>
    </lineage>
</organism>
<dbReference type="AlphaFoldDB" id="A0AAD6RW23"/>
<proteinExistence type="predicted"/>
<evidence type="ECO:0000313" key="2">
    <source>
        <dbReference type="Proteomes" id="UP001164929"/>
    </source>
</evidence>
<reference evidence="1 2" key="1">
    <citation type="journal article" date="2023" name="Mol. Ecol. Resour.">
        <title>Chromosome-level genome assembly of a triploid poplar Populus alba 'Berolinensis'.</title>
        <authorList>
            <person name="Chen S."/>
            <person name="Yu Y."/>
            <person name="Wang X."/>
            <person name="Wang S."/>
            <person name="Zhang T."/>
            <person name="Zhou Y."/>
            <person name="He R."/>
            <person name="Meng N."/>
            <person name="Wang Y."/>
            <person name="Liu W."/>
            <person name="Liu Z."/>
            <person name="Liu J."/>
            <person name="Guo Q."/>
            <person name="Huang H."/>
            <person name="Sederoff R.R."/>
            <person name="Wang G."/>
            <person name="Qu G."/>
            <person name="Chen S."/>
        </authorList>
    </citation>
    <scope>NUCLEOTIDE SEQUENCE [LARGE SCALE GENOMIC DNA]</scope>
    <source>
        <strain evidence="1">SC-2020</strain>
    </source>
</reference>
<dbReference type="EMBL" id="JAQIZT010000001">
    <property type="protein sequence ID" value="KAJ7015012.1"/>
    <property type="molecule type" value="Genomic_DNA"/>
</dbReference>
<sequence>MQGLTNLKGLSLTSLPDMRCIWKGLVLSKLTTLEVIYLDKN</sequence>
<comment type="caution">
    <text evidence="1">The sequence shown here is derived from an EMBL/GenBank/DDBJ whole genome shotgun (WGS) entry which is preliminary data.</text>
</comment>
<gene>
    <name evidence="1" type="ORF">NC653_004336</name>
</gene>
<evidence type="ECO:0000313" key="1">
    <source>
        <dbReference type="EMBL" id="KAJ7015012.1"/>
    </source>
</evidence>
<dbReference type="Proteomes" id="UP001164929">
    <property type="component" value="Chromosome 1"/>
</dbReference>